<sequence>MHEALDKSILKKQQDKNIGQGIAMMPEKKGGSIDGINRWQPGA</sequence>
<dbReference type="RefSeq" id="WP_006599380.1">
    <property type="nucleotide sequence ID" value="NZ_GL622359.1"/>
</dbReference>
<accession>E6MIX3</accession>
<name>E6MIX3_9FIRM</name>
<evidence type="ECO:0000256" key="1">
    <source>
        <dbReference type="SAM" id="MobiDB-lite"/>
    </source>
</evidence>
<protein>
    <submittedName>
        <fullName evidence="2">Uncharacterized protein</fullName>
    </submittedName>
</protein>
<evidence type="ECO:0000313" key="2">
    <source>
        <dbReference type="EMBL" id="EFV00998.1"/>
    </source>
</evidence>
<proteinExistence type="predicted"/>
<feature type="compositionally biased region" description="Basic and acidic residues" evidence="1">
    <location>
        <begin position="1"/>
        <end position="15"/>
    </location>
</feature>
<organism evidence="2 3">
    <name type="scientific">Pseudoramibacter alactolyticus ATCC 23263</name>
    <dbReference type="NCBI Taxonomy" id="887929"/>
    <lineage>
        <taxon>Bacteria</taxon>
        <taxon>Bacillati</taxon>
        <taxon>Bacillota</taxon>
        <taxon>Clostridia</taxon>
        <taxon>Eubacteriales</taxon>
        <taxon>Eubacteriaceae</taxon>
        <taxon>Pseudoramibacter</taxon>
    </lineage>
</organism>
<dbReference type="EMBL" id="AEQN01000024">
    <property type="protein sequence ID" value="EFV00998.1"/>
    <property type="molecule type" value="Genomic_DNA"/>
</dbReference>
<dbReference type="STRING" id="887929.HMP0721_1958"/>
<evidence type="ECO:0000313" key="3">
    <source>
        <dbReference type="Proteomes" id="UP000004754"/>
    </source>
</evidence>
<dbReference type="Proteomes" id="UP000004754">
    <property type="component" value="Unassembled WGS sequence"/>
</dbReference>
<feature type="region of interest" description="Disordered" evidence="1">
    <location>
        <begin position="1"/>
        <end position="43"/>
    </location>
</feature>
<keyword evidence="3" id="KW-1185">Reference proteome</keyword>
<dbReference type="AlphaFoldDB" id="E6MIX3"/>
<gene>
    <name evidence="2" type="ORF">HMP0721_1958</name>
</gene>
<comment type="caution">
    <text evidence="2">The sequence shown here is derived from an EMBL/GenBank/DDBJ whole genome shotgun (WGS) entry which is preliminary data.</text>
</comment>
<reference evidence="2 3" key="1">
    <citation type="submission" date="2010-12" db="EMBL/GenBank/DDBJ databases">
        <authorList>
            <person name="Muzny D."/>
            <person name="Qin X."/>
            <person name="Deng J."/>
            <person name="Jiang H."/>
            <person name="Liu Y."/>
            <person name="Qu J."/>
            <person name="Song X.-Z."/>
            <person name="Zhang L."/>
            <person name="Thornton R."/>
            <person name="Coyle M."/>
            <person name="Francisco L."/>
            <person name="Jackson L."/>
            <person name="Javaid M."/>
            <person name="Korchina V."/>
            <person name="Kovar C."/>
            <person name="Mata R."/>
            <person name="Mathew T."/>
            <person name="Ngo R."/>
            <person name="Nguyen L."/>
            <person name="Nguyen N."/>
            <person name="Okwuonu G."/>
            <person name="Ongeri F."/>
            <person name="Pham C."/>
            <person name="Simmons D."/>
            <person name="Wilczek-Boney K."/>
            <person name="Hale W."/>
            <person name="Jakkamsetti A."/>
            <person name="Pham P."/>
            <person name="Ruth R."/>
            <person name="San Lucas F."/>
            <person name="Warren J."/>
            <person name="Zhang J."/>
            <person name="Zhao Z."/>
            <person name="Zhou C."/>
            <person name="Zhu D."/>
            <person name="Lee S."/>
            <person name="Bess C."/>
            <person name="Blankenburg K."/>
            <person name="Forbes L."/>
            <person name="Fu Q."/>
            <person name="Gubbala S."/>
            <person name="Hirani K."/>
            <person name="Jayaseelan J.C."/>
            <person name="Lara F."/>
            <person name="Munidasa M."/>
            <person name="Palculict T."/>
            <person name="Patil S."/>
            <person name="Pu L.-L."/>
            <person name="Saada N."/>
            <person name="Tang L."/>
            <person name="Weissenberger G."/>
            <person name="Zhu Y."/>
            <person name="Hemphill L."/>
            <person name="Shang Y."/>
            <person name="Youmans B."/>
            <person name="Ayvaz T."/>
            <person name="Ross M."/>
            <person name="Santibanez J."/>
            <person name="Aqrawi P."/>
            <person name="Gross S."/>
            <person name="Joshi V."/>
            <person name="Fowler G."/>
            <person name="Nazareth L."/>
            <person name="Reid J."/>
            <person name="Worley K."/>
            <person name="Petrosino J."/>
            <person name="Highlander S."/>
            <person name="Gibbs R."/>
        </authorList>
    </citation>
    <scope>NUCLEOTIDE SEQUENCE [LARGE SCALE GENOMIC DNA]</scope>
    <source>
        <strain evidence="2 3">ATCC 23263</strain>
    </source>
</reference>
<dbReference type="HOGENOM" id="CLU_3238310_0_0_9"/>